<dbReference type="PANTHER" id="PTHR31751:SF44">
    <property type="entry name" value="SI:CH211-211K8.4-RELATED"/>
    <property type="match status" value="1"/>
</dbReference>
<reference evidence="2 3" key="1">
    <citation type="submission" date="2019-01" db="EMBL/GenBank/DDBJ databases">
        <title>A chromosome-scale genome assembly of the yellow perch, Perca flavescens.</title>
        <authorList>
            <person name="Feron R."/>
            <person name="Morvezen R."/>
            <person name="Bestin A."/>
            <person name="Haffray P."/>
            <person name="Klopp C."/>
            <person name="Zahm M."/>
            <person name="Cabau C."/>
            <person name="Roques C."/>
            <person name="Donnadieu C."/>
            <person name="Bouchez O."/>
            <person name="Christie M."/>
            <person name="Larson W."/>
            <person name="Guiguen Y."/>
        </authorList>
    </citation>
    <scope>NUCLEOTIDE SEQUENCE [LARGE SCALE GENOMIC DNA]</scope>
    <source>
        <strain evidence="2">YP-PL-M2</strain>
        <tissue evidence="2">Blood</tissue>
    </source>
</reference>
<evidence type="ECO:0000313" key="3">
    <source>
        <dbReference type="Proteomes" id="UP000295070"/>
    </source>
</evidence>
<accession>A0A484DJN3</accession>
<gene>
    <name evidence="2" type="ORF">EPR50_G00029480</name>
</gene>
<proteinExistence type="predicted"/>
<comment type="caution">
    <text evidence="2">The sequence shown here is derived from an EMBL/GenBank/DDBJ whole genome shotgun (WGS) entry which is preliminary data.</text>
</comment>
<organism evidence="2 3">
    <name type="scientific">Perca flavescens</name>
    <name type="common">American yellow perch</name>
    <name type="synonym">Morone flavescens</name>
    <dbReference type="NCBI Taxonomy" id="8167"/>
    <lineage>
        <taxon>Eukaryota</taxon>
        <taxon>Metazoa</taxon>
        <taxon>Chordata</taxon>
        <taxon>Craniata</taxon>
        <taxon>Vertebrata</taxon>
        <taxon>Euteleostomi</taxon>
        <taxon>Actinopterygii</taxon>
        <taxon>Neopterygii</taxon>
        <taxon>Teleostei</taxon>
        <taxon>Neoteleostei</taxon>
        <taxon>Acanthomorphata</taxon>
        <taxon>Eupercaria</taxon>
        <taxon>Perciformes</taxon>
        <taxon>Percoidei</taxon>
        <taxon>Percidae</taxon>
        <taxon>Percinae</taxon>
        <taxon>Perca</taxon>
    </lineage>
</organism>
<dbReference type="PANTHER" id="PTHR31751">
    <property type="entry name" value="SI:CH211-108C17.2-RELATED-RELATED"/>
    <property type="match status" value="1"/>
</dbReference>
<dbReference type="Proteomes" id="UP000295070">
    <property type="component" value="Chromosome 3"/>
</dbReference>
<name>A0A484DJN3_PERFV</name>
<feature type="region of interest" description="Disordered" evidence="1">
    <location>
        <begin position="69"/>
        <end position="90"/>
    </location>
</feature>
<evidence type="ECO:0008006" key="4">
    <source>
        <dbReference type="Google" id="ProtNLM"/>
    </source>
</evidence>
<dbReference type="EMBL" id="SCKG01000003">
    <property type="protein sequence ID" value="TDH15224.1"/>
    <property type="molecule type" value="Genomic_DNA"/>
</dbReference>
<feature type="compositionally biased region" description="Polar residues" evidence="1">
    <location>
        <begin position="69"/>
        <end position="79"/>
    </location>
</feature>
<protein>
    <recommendedName>
        <fullName evidence="4">THAP-type domain-containing protein</fullName>
    </recommendedName>
</protein>
<evidence type="ECO:0000313" key="2">
    <source>
        <dbReference type="EMBL" id="TDH15224.1"/>
    </source>
</evidence>
<keyword evidence="3" id="KW-1185">Reference proteome</keyword>
<feature type="region of interest" description="Disordered" evidence="1">
    <location>
        <begin position="124"/>
        <end position="143"/>
    </location>
</feature>
<sequence length="662" mass="74778">MDFIFGDLPQPVPSQAFRLCTAHFSPQFVLNQGLYDAGVVSKLLLMKRSIPTIRHPLPTIETGAIRPVSQANTSRSIGCQTDPLPKRSVGTQLSKDTLKTHVRSRASQTSVVCENVWSPPLLTSTPLKPLPPKKRPRLELEDDDNEWEASIEATDPNDSTFIQSVSMTTESSTVSQASPPYDVPKYIVYENCLLELFELCPVCSSMCDVRKTIRGTFLAVDQTCHRCEFNRQWKSQSFIGSTPAGNIHLSAAVYFTGTSFIQMKKVFNAFGVKSMRYQAFRKHAKSYLEPAIVWKWKKAQQVELQSLSQQSKVIIGGDMQADFPGHCAKFGSYTVMNLETNTVIDIQLVKSNEVGGSYYMEKEGLKRSLALLEASGVTLDCIVTDRHPQIQKYLREKGITQYYDVWHIDKGMSKNIDKLAKEKDCEVVKKWQQSIRNHLYWTASSSKTGPEKVAKWTSVINHIHNIHTHEDPLFPKCEHSDVLDKRRWLKPGSKASYRLEKVLTNKRFIKGVEKLSPHHQTSSLEAFHSVVIRFAPKSVVYPFIGMLCRLYLSAFHFNENANRPQSTSALGDPAFKLAFPKAKKGGYSLKRRKIEPTFCYVNELIALTFESVVPDPAPFTEELQKITIPEDLCAEFSVPSMEEAMAGFVSRFNPAQVENQCR</sequence>
<dbReference type="AlphaFoldDB" id="A0A484DJN3"/>
<evidence type="ECO:0000256" key="1">
    <source>
        <dbReference type="SAM" id="MobiDB-lite"/>
    </source>
</evidence>